<reference evidence="1 2" key="1">
    <citation type="submission" date="2018-10" db="EMBL/GenBank/DDBJ databases">
        <title>Isolation, diversity and antifungal activity of actinobacteria from wheat.</title>
        <authorList>
            <person name="Han C."/>
        </authorList>
    </citation>
    <scope>NUCLEOTIDE SEQUENCE [LARGE SCALE GENOMIC DNA]</scope>
    <source>
        <strain evidence="1 2">NEAU-YY642</strain>
    </source>
</reference>
<sequence>MITATDTVHLADPHDLNPSQGAPLTVCNLLAARLPDGHRLTTDRRAVTCADCAELDAVVALARTAGGA</sequence>
<evidence type="ECO:0000313" key="2">
    <source>
        <dbReference type="Proteomes" id="UP000278673"/>
    </source>
</evidence>
<proteinExistence type="predicted"/>
<evidence type="ECO:0000313" key="1">
    <source>
        <dbReference type="EMBL" id="RMI44415.1"/>
    </source>
</evidence>
<accession>A0A3M2M7A9</accession>
<comment type="caution">
    <text evidence="1">The sequence shown here is derived from an EMBL/GenBank/DDBJ whole genome shotgun (WGS) entry which is preliminary data.</text>
</comment>
<dbReference type="Proteomes" id="UP000278673">
    <property type="component" value="Unassembled WGS sequence"/>
</dbReference>
<organism evidence="1 2">
    <name type="scientific">Streptomyces triticirhizae</name>
    <dbReference type="NCBI Taxonomy" id="2483353"/>
    <lineage>
        <taxon>Bacteria</taxon>
        <taxon>Bacillati</taxon>
        <taxon>Actinomycetota</taxon>
        <taxon>Actinomycetes</taxon>
        <taxon>Kitasatosporales</taxon>
        <taxon>Streptomycetaceae</taxon>
        <taxon>Streptomyces</taxon>
    </lineage>
</organism>
<dbReference type="EMBL" id="RFFJ01000016">
    <property type="protein sequence ID" value="RMI44415.1"/>
    <property type="molecule type" value="Genomic_DNA"/>
</dbReference>
<keyword evidence="2" id="KW-1185">Reference proteome</keyword>
<dbReference type="AlphaFoldDB" id="A0A3M2M7A9"/>
<dbReference type="RefSeq" id="WP_122182622.1">
    <property type="nucleotide sequence ID" value="NZ_RFFJ01000016.1"/>
</dbReference>
<gene>
    <name evidence="1" type="ORF">EBN88_05285</name>
</gene>
<name>A0A3M2M7A9_9ACTN</name>
<protein>
    <submittedName>
        <fullName evidence="1">Uncharacterized protein</fullName>
    </submittedName>
</protein>